<dbReference type="Pfam" id="PF14379">
    <property type="entry name" value="Myb_CC_LHEQLE"/>
    <property type="match status" value="1"/>
</dbReference>
<dbReference type="InterPro" id="IPR046955">
    <property type="entry name" value="PHR1-like"/>
</dbReference>
<evidence type="ECO:0000313" key="4">
    <source>
        <dbReference type="Proteomes" id="UP001054252"/>
    </source>
</evidence>
<sequence>MNGVPQLDAKIGLHIREALELQLEIQRRLHEQIQIQRNLQLRIEEQERQLKMIHNQQESLLISRLANQVSIAEDIKVSIAESLGNTTPFPSRSTS</sequence>
<name>A0AAV5KMH1_9ROSI</name>
<dbReference type="EMBL" id="BPVZ01000070">
    <property type="protein sequence ID" value="GKV25809.1"/>
    <property type="molecule type" value="Genomic_DNA"/>
</dbReference>
<evidence type="ECO:0000313" key="3">
    <source>
        <dbReference type="EMBL" id="GKV25809.1"/>
    </source>
</evidence>
<feature type="coiled-coil region" evidence="1">
    <location>
        <begin position="16"/>
        <end position="56"/>
    </location>
</feature>
<dbReference type="PANTHER" id="PTHR31499:SF79">
    <property type="entry name" value="HTH MYB-TYPE DOMAIN-CONTAINING PROTEIN"/>
    <property type="match status" value="1"/>
</dbReference>
<evidence type="ECO:0000256" key="1">
    <source>
        <dbReference type="SAM" id="Coils"/>
    </source>
</evidence>
<keyword evidence="4" id="KW-1185">Reference proteome</keyword>
<dbReference type="InterPro" id="IPR025756">
    <property type="entry name" value="Myb_CC_LHEQLE"/>
</dbReference>
<dbReference type="AlphaFoldDB" id="A0AAV5KMH1"/>
<protein>
    <recommendedName>
        <fullName evidence="2">MYB-CC type transcription factor LHEQLE-containing domain-containing protein</fullName>
    </recommendedName>
</protein>
<keyword evidence="1" id="KW-0175">Coiled coil</keyword>
<reference evidence="3 4" key="1">
    <citation type="journal article" date="2021" name="Commun. Biol.">
        <title>The genome of Shorea leprosula (Dipterocarpaceae) highlights the ecological relevance of drought in aseasonal tropical rainforests.</title>
        <authorList>
            <person name="Ng K.K.S."/>
            <person name="Kobayashi M.J."/>
            <person name="Fawcett J.A."/>
            <person name="Hatakeyama M."/>
            <person name="Paape T."/>
            <person name="Ng C.H."/>
            <person name="Ang C.C."/>
            <person name="Tnah L.H."/>
            <person name="Lee C.T."/>
            <person name="Nishiyama T."/>
            <person name="Sese J."/>
            <person name="O'Brien M.J."/>
            <person name="Copetti D."/>
            <person name="Mohd Noor M.I."/>
            <person name="Ong R.C."/>
            <person name="Putra M."/>
            <person name="Sireger I.Z."/>
            <person name="Indrioko S."/>
            <person name="Kosugi Y."/>
            <person name="Izuno A."/>
            <person name="Isagi Y."/>
            <person name="Lee S.L."/>
            <person name="Shimizu K.K."/>
        </authorList>
    </citation>
    <scope>NUCLEOTIDE SEQUENCE [LARGE SCALE GENOMIC DNA]</scope>
    <source>
        <strain evidence="3">214</strain>
    </source>
</reference>
<dbReference type="Proteomes" id="UP001054252">
    <property type="component" value="Unassembled WGS sequence"/>
</dbReference>
<comment type="caution">
    <text evidence="3">The sequence shown here is derived from an EMBL/GenBank/DDBJ whole genome shotgun (WGS) entry which is preliminary data.</text>
</comment>
<feature type="domain" description="MYB-CC type transcription factor LHEQLE-containing" evidence="2">
    <location>
        <begin position="14"/>
        <end position="58"/>
    </location>
</feature>
<evidence type="ECO:0000259" key="2">
    <source>
        <dbReference type="Pfam" id="PF14379"/>
    </source>
</evidence>
<organism evidence="3 4">
    <name type="scientific">Rubroshorea leprosula</name>
    <dbReference type="NCBI Taxonomy" id="152421"/>
    <lineage>
        <taxon>Eukaryota</taxon>
        <taxon>Viridiplantae</taxon>
        <taxon>Streptophyta</taxon>
        <taxon>Embryophyta</taxon>
        <taxon>Tracheophyta</taxon>
        <taxon>Spermatophyta</taxon>
        <taxon>Magnoliopsida</taxon>
        <taxon>eudicotyledons</taxon>
        <taxon>Gunneridae</taxon>
        <taxon>Pentapetalae</taxon>
        <taxon>rosids</taxon>
        <taxon>malvids</taxon>
        <taxon>Malvales</taxon>
        <taxon>Dipterocarpaceae</taxon>
        <taxon>Rubroshorea</taxon>
    </lineage>
</organism>
<dbReference type="GO" id="GO:0003700">
    <property type="term" value="F:DNA-binding transcription factor activity"/>
    <property type="evidence" value="ECO:0007669"/>
    <property type="project" value="InterPro"/>
</dbReference>
<accession>A0AAV5KMH1</accession>
<proteinExistence type="predicted"/>
<dbReference type="PANTHER" id="PTHR31499">
    <property type="entry name" value="MYB FAMILY TRANSCRIPTION FACTOR PHL11"/>
    <property type="match status" value="1"/>
</dbReference>
<gene>
    <name evidence="3" type="ORF">SLEP1_g35196</name>
</gene>